<dbReference type="InterPro" id="IPR027806">
    <property type="entry name" value="HARBI1_dom"/>
</dbReference>
<evidence type="ECO:0000259" key="3">
    <source>
        <dbReference type="Pfam" id="PF13359"/>
    </source>
</evidence>
<evidence type="ECO:0000313" key="4">
    <source>
        <dbReference type="EMBL" id="QUC08440.1"/>
    </source>
</evidence>
<sequence length="118" mass="13727">MGFTTFPRQAPYDLTAVKDSRFLDVIDHVVHIGDKGHTPAPGLITPIKKPVDRELHDSEKEFNKKINTIRYIIEQTHCAIENLAHPPHRLPPPLHNLRNHHQRHPRNHIHLHPMNKPQ</sequence>
<accession>A0ABX7Y5F6</accession>
<comment type="cofactor">
    <cofactor evidence="1">
        <name>a divalent metal cation</name>
        <dbReference type="ChEBI" id="CHEBI:60240"/>
    </cofactor>
</comment>
<dbReference type="Proteomes" id="UP000678513">
    <property type="component" value="Chromosome"/>
</dbReference>
<keyword evidence="2" id="KW-0479">Metal-binding</keyword>
<proteinExistence type="predicted"/>
<dbReference type="RefSeq" id="WP_212324356.1">
    <property type="nucleotide sequence ID" value="NZ_AP024463.1"/>
</dbReference>
<evidence type="ECO:0000256" key="2">
    <source>
        <dbReference type="ARBA" id="ARBA00022723"/>
    </source>
</evidence>
<dbReference type="EMBL" id="CP072384">
    <property type="protein sequence ID" value="QUC08440.1"/>
    <property type="molecule type" value="Genomic_DNA"/>
</dbReference>
<organism evidence="4 5">
    <name type="scientific">Arachnia rubra</name>
    <dbReference type="NCBI Taxonomy" id="1547448"/>
    <lineage>
        <taxon>Bacteria</taxon>
        <taxon>Bacillati</taxon>
        <taxon>Actinomycetota</taxon>
        <taxon>Actinomycetes</taxon>
        <taxon>Propionibacteriales</taxon>
        <taxon>Propionibacteriaceae</taxon>
        <taxon>Arachnia</taxon>
    </lineage>
</organism>
<gene>
    <name evidence="4" type="ORF">J5A65_01425</name>
</gene>
<protein>
    <recommendedName>
        <fullName evidence="3">DDE Tnp4 domain-containing protein</fullName>
    </recommendedName>
</protein>
<evidence type="ECO:0000256" key="1">
    <source>
        <dbReference type="ARBA" id="ARBA00001968"/>
    </source>
</evidence>
<dbReference type="Pfam" id="PF13359">
    <property type="entry name" value="DDE_Tnp_4"/>
    <property type="match status" value="1"/>
</dbReference>
<keyword evidence="5" id="KW-1185">Reference proteome</keyword>
<name>A0ABX7Y5F6_9ACTN</name>
<feature type="domain" description="DDE Tnp4" evidence="3">
    <location>
        <begin position="17"/>
        <end position="79"/>
    </location>
</feature>
<reference evidence="4 5" key="1">
    <citation type="submission" date="2021-03" db="EMBL/GenBank/DDBJ databases">
        <title>Human Oral Microbial Genomes.</title>
        <authorList>
            <person name="Johnston C.D."/>
            <person name="Chen T."/>
            <person name="Dewhirst F.E."/>
        </authorList>
    </citation>
    <scope>NUCLEOTIDE SEQUENCE [LARGE SCALE GENOMIC DNA]</scope>
    <source>
        <strain evidence="4 5">DSMZ 100122</strain>
    </source>
</reference>
<evidence type="ECO:0000313" key="5">
    <source>
        <dbReference type="Proteomes" id="UP000678513"/>
    </source>
</evidence>